<dbReference type="KEGG" id="pmak:PMPD1_3087"/>
<gene>
    <name evidence="2" type="ORF">PMPD1_3087</name>
</gene>
<keyword evidence="3" id="KW-1185">Reference proteome</keyword>
<feature type="region of interest" description="Disordered" evidence="1">
    <location>
        <begin position="98"/>
        <end position="122"/>
    </location>
</feature>
<organism evidence="2 3">
    <name type="scientific">Paramixta manurensis</name>
    <dbReference type="NCBI Taxonomy" id="2740817"/>
    <lineage>
        <taxon>Bacteria</taxon>
        <taxon>Pseudomonadati</taxon>
        <taxon>Pseudomonadota</taxon>
        <taxon>Gammaproteobacteria</taxon>
        <taxon>Enterobacterales</taxon>
        <taxon>Erwiniaceae</taxon>
        <taxon>Paramixta</taxon>
    </lineage>
</organism>
<accession>A0A6M8UJQ2</accession>
<evidence type="ECO:0000256" key="1">
    <source>
        <dbReference type="SAM" id="MobiDB-lite"/>
    </source>
</evidence>
<evidence type="ECO:0000313" key="3">
    <source>
        <dbReference type="Proteomes" id="UP000505325"/>
    </source>
</evidence>
<protein>
    <submittedName>
        <fullName evidence="2">Uncharacterized protein</fullName>
    </submittedName>
</protein>
<feature type="compositionally biased region" description="Basic and acidic residues" evidence="1">
    <location>
        <begin position="64"/>
        <end position="74"/>
    </location>
</feature>
<name>A0A6M8UJQ2_9GAMM</name>
<dbReference type="Proteomes" id="UP000505325">
    <property type="component" value="Chromosome"/>
</dbReference>
<reference evidence="2 3" key="1">
    <citation type="submission" date="2020-06" db="EMBL/GenBank/DDBJ databases">
        <title>Genome sequence of Paramixta manurensis strain PD-1.</title>
        <authorList>
            <person name="Lee C.W."/>
            <person name="Kim J."/>
        </authorList>
    </citation>
    <scope>NUCLEOTIDE SEQUENCE [LARGE SCALE GENOMIC DNA]</scope>
    <source>
        <strain evidence="2 3">PD-1</strain>
    </source>
</reference>
<evidence type="ECO:0000313" key="2">
    <source>
        <dbReference type="EMBL" id="QKJ88020.1"/>
    </source>
</evidence>
<dbReference type="EMBL" id="CP054212">
    <property type="protein sequence ID" value="QKJ88020.1"/>
    <property type="molecule type" value="Genomic_DNA"/>
</dbReference>
<proteinExistence type="predicted"/>
<dbReference type="AlphaFoldDB" id="A0A6M8UJQ2"/>
<feature type="region of interest" description="Disordered" evidence="1">
    <location>
        <begin position="13"/>
        <end position="74"/>
    </location>
</feature>
<dbReference type="RefSeq" id="WP_173634917.1">
    <property type="nucleotide sequence ID" value="NZ_CP054212.1"/>
</dbReference>
<feature type="compositionally biased region" description="Low complexity" evidence="1">
    <location>
        <begin position="17"/>
        <end position="38"/>
    </location>
</feature>
<feature type="compositionally biased region" description="Basic and acidic residues" evidence="1">
    <location>
        <begin position="107"/>
        <end position="122"/>
    </location>
</feature>
<sequence length="327" mass="36558">MLFRNILIKYYSPEDVGGAPPAAAEQQPGNEPPSGQQPTTPPVQPSTLDGGGEQPPASPQKFPDNWRDEFAGDDAKYRKQLERYASPAALAKAYRELQSKVSSGELKNNKLPDKPTDEELSTWRKENGVPEKADDYINDLPSGVVLGEDDKPRVKSFLDAMHAENAPKGLVQKAIEWNQKQIEEDAQQRYEANANLREQTEESLRAEWGGEYKRNINLVNGLIATLPDEARDAFANATTADGTAIFNNPDVVRWMVDMARKVNPVGTVVPGATNISAVDTEIESIEKVMRENRSAYNKDTKMQERYLQLLEAKERLQLLEEKERFSA</sequence>